<dbReference type="EMBL" id="KB202620">
    <property type="protein sequence ID" value="ESO88747.1"/>
    <property type="molecule type" value="Genomic_DNA"/>
</dbReference>
<organism evidence="2 3">
    <name type="scientific">Lottia gigantea</name>
    <name type="common">Giant owl limpet</name>
    <dbReference type="NCBI Taxonomy" id="225164"/>
    <lineage>
        <taxon>Eukaryota</taxon>
        <taxon>Metazoa</taxon>
        <taxon>Spiralia</taxon>
        <taxon>Lophotrochozoa</taxon>
        <taxon>Mollusca</taxon>
        <taxon>Gastropoda</taxon>
        <taxon>Patellogastropoda</taxon>
        <taxon>Lottioidea</taxon>
        <taxon>Lottiidae</taxon>
        <taxon>Lottia</taxon>
    </lineage>
</organism>
<dbReference type="GeneID" id="20239929"/>
<evidence type="ECO:0000313" key="2">
    <source>
        <dbReference type="EMBL" id="ESO88747.1"/>
    </source>
</evidence>
<evidence type="ECO:0000313" key="3">
    <source>
        <dbReference type="Proteomes" id="UP000030746"/>
    </source>
</evidence>
<feature type="region of interest" description="Disordered" evidence="1">
    <location>
        <begin position="52"/>
        <end position="87"/>
    </location>
</feature>
<sequence length="138" mass="16245">MPYPEFKCDFRQNVTPNPSEYSRHASVTSHEDDTECRILEFRKITGSSDEEHLDILPSPSISPQLWRDDSWMAGDDTDSDDSTDECERTPVRLLNKNNKNQIRHNFWYPYKAKPLMSASRHYRIFNDVLLPYTVPKYS</sequence>
<dbReference type="KEGG" id="lgi:LOTGIDRAFT_165160"/>
<evidence type="ECO:0000256" key="1">
    <source>
        <dbReference type="SAM" id="MobiDB-lite"/>
    </source>
</evidence>
<accession>V3ZWH7</accession>
<protein>
    <submittedName>
        <fullName evidence="2">Uncharacterized protein</fullName>
    </submittedName>
</protein>
<dbReference type="Proteomes" id="UP000030746">
    <property type="component" value="Unassembled WGS sequence"/>
</dbReference>
<dbReference type="HOGENOM" id="CLU_1857555_0_0_1"/>
<feature type="compositionally biased region" description="Acidic residues" evidence="1">
    <location>
        <begin position="75"/>
        <end position="84"/>
    </location>
</feature>
<dbReference type="CTD" id="20239929"/>
<gene>
    <name evidence="2" type="ORF">LOTGIDRAFT_165160</name>
</gene>
<name>V3ZWH7_LOTGI</name>
<reference evidence="2 3" key="1">
    <citation type="journal article" date="2013" name="Nature">
        <title>Insights into bilaterian evolution from three spiralian genomes.</title>
        <authorList>
            <person name="Simakov O."/>
            <person name="Marletaz F."/>
            <person name="Cho S.J."/>
            <person name="Edsinger-Gonzales E."/>
            <person name="Havlak P."/>
            <person name="Hellsten U."/>
            <person name="Kuo D.H."/>
            <person name="Larsson T."/>
            <person name="Lv J."/>
            <person name="Arendt D."/>
            <person name="Savage R."/>
            <person name="Osoegawa K."/>
            <person name="de Jong P."/>
            <person name="Grimwood J."/>
            <person name="Chapman J.A."/>
            <person name="Shapiro H."/>
            <person name="Aerts A."/>
            <person name="Otillar R.P."/>
            <person name="Terry A.Y."/>
            <person name="Boore J.L."/>
            <person name="Grigoriev I.V."/>
            <person name="Lindberg D.R."/>
            <person name="Seaver E.C."/>
            <person name="Weisblat D.A."/>
            <person name="Putnam N.H."/>
            <person name="Rokhsar D.S."/>
        </authorList>
    </citation>
    <scope>NUCLEOTIDE SEQUENCE [LARGE SCALE GENOMIC DNA]</scope>
</reference>
<dbReference type="RefSeq" id="XP_009060422.1">
    <property type="nucleotide sequence ID" value="XM_009062174.1"/>
</dbReference>
<proteinExistence type="predicted"/>
<dbReference type="AlphaFoldDB" id="V3ZWH7"/>
<keyword evidence="3" id="KW-1185">Reference proteome</keyword>